<evidence type="ECO:0000256" key="1">
    <source>
        <dbReference type="SAM" id="MobiDB-lite"/>
    </source>
</evidence>
<proteinExistence type="predicted"/>
<organism evidence="2">
    <name type="scientific">Ananas comosus var. bracteatus</name>
    <name type="common">red pineapple</name>
    <dbReference type="NCBI Taxonomy" id="296719"/>
    <lineage>
        <taxon>Eukaryota</taxon>
        <taxon>Viridiplantae</taxon>
        <taxon>Streptophyta</taxon>
        <taxon>Embryophyta</taxon>
        <taxon>Tracheophyta</taxon>
        <taxon>Spermatophyta</taxon>
        <taxon>Magnoliopsida</taxon>
        <taxon>Liliopsida</taxon>
        <taxon>Poales</taxon>
        <taxon>Bromeliaceae</taxon>
        <taxon>Bromelioideae</taxon>
        <taxon>Ananas</taxon>
    </lineage>
</organism>
<feature type="region of interest" description="Disordered" evidence="1">
    <location>
        <begin position="93"/>
        <end position="155"/>
    </location>
</feature>
<feature type="region of interest" description="Disordered" evidence="1">
    <location>
        <begin position="1"/>
        <end position="42"/>
    </location>
</feature>
<evidence type="ECO:0000313" key="2">
    <source>
        <dbReference type="EMBL" id="CAD1825077.1"/>
    </source>
</evidence>
<dbReference type="AlphaFoldDB" id="A0A6V7P2S0"/>
<name>A0A6V7P2S0_ANACO</name>
<accession>A0A6V7P2S0</accession>
<dbReference type="EMBL" id="LR862144">
    <property type="protein sequence ID" value="CAD1825077.1"/>
    <property type="molecule type" value="Genomic_DNA"/>
</dbReference>
<protein>
    <submittedName>
        <fullName evidence="2">Uncharacterized protein</fullName>
    </submittedName>
</protein>
<gene>
    <name evidence="2" type="ORF">CB5_LOCUS8288</name>
</gene>
<sequence>MSMLRRRKPSEAEKKPSASSDADADAESSKGKAKKSPSSSSSAAAAAAVGEGKGGRWSCVDSCCWTIGWICSAWWILIFLYNAMPPSIPQYVAEAIAGPPPDPPGRGSGRRARGEAPGGVRPRDRHRGARALGGPPLRRGALPQAPLGRILRRDL</sequence>
<reference evidence="2" key="1">
    <citation type="submission" date="2020-07" db="EMBL/GenBank/DDBJ databases">
        <authorList>
            <person name="Lin J."/>
        </authorList>
    </citation>
    <scope>NUCLEOTIDE SEQUENCE</scope>
</reference>